<dbReference type="RefSeq" id="WP_097277233.1">
    <property type="nucleotide sequence ID" value="NZ_OCNJ01000001.1"/>
</dbReference>
<protein>
    <recommendedName>
        <fullName evidence="2">Antitoxin</fullName>
    </recommendedName>
</protein>
<dbReference type="AlphaFoldDB" id="A0A286G2N2"/>
<proteinExistence type="inferred from homology"/>
<keyword evidence="5" id="KW-1185">Reference proteome</keyword>
<dbReference type="Gene3D" id="3.40.1620.10">
    <property type="entry name" value="YefM-like domain"/>
    <property type="match status" value="1"/>
</dbReference>
<dbReference type="Proteomes" id="UP000219621">
    <property type="component" value="Unassembled WGS sequence"/>
</dbReference>
<dbReference type="InterPro" id="IPR036165">
    <property type="entry name" value="YefM-like_sf"/>
</dbReference>
<comment type="similarity">
    <text evidence="1 2">Belongs to the phD/YefM antitoxin family.</text>
</comment>
<evidence type="ECO:0000313" key="5">
    <source>
        <dbReference type="Proteomes" id="UP000219621"/>
    </source>
</evidence>
<dbReference type="EMBL" id="OCNJ01000001">
    <property type="protein sequence ID" value="SOD89800.1"/>
    <property type="molecule type" value="Genomic_DNA"/>
</dbReference>
<evidence type="ECO:0000256" key="1">
    <source>
        <dbReference type="ARBA" id="ARBA00009981"/>
    </source>
</evidence>
<evidence type="ECO:0000256" key="3">
    <source>
        <dbReference type="SAM" id="MobiDB-lite"/>
    </source>
</evidence>
<feature type="region of interest" description="Disordered" evidence="3">
    <location>
        <begin position="1"/>
        <end position="24"/>
    </location>
</feature>
<sequence>MPATFSSRDFNQDLAGAKRAAKQGPVVITDRGEPAYVLMTHAEFRRLKGERRRSIVDLLRQDEPDADFDFQPPRLTGPMSRPEEY</sequence>
<evidence type="ECO:0000256" key="2">
    <source>
        <dbReference type="RuleBase" id="RU362080"/>
    </source>
</evidence>
<name>A0A286G2N2_9PROT</name>
<dbReference type="SUPFAM" id="SSF143120">
    <property type="entry name" value="YefM-like"/>
    <property type="match status" value="1"/>
</dbReference>
<dbReference type="InterPro" id="IPR006442">
    <property type="entry name" value="Antitoxin_Phd/YefM"/>
</dbReference>
<dbReference type="OrthoDB" id="72009at2"/>
<evidence type="ECO:0000313" key="4">
    <source>
        <dbReference type="EMBL" id="SOD89800.1"/>
    </source>
</evidence>
<feature type="region of interest" description="Disordered" evidence="3">
    <location>
        <begin position="62"/>
        <end position="85"/>
    </location>
</feature>
<reference evidence="4 5" key="1">
    <citation type="submission" date="2017-09" db="EMBL/GenBank/DDBJ databases">
        <authorList>
            <person name="Ehlers B."/>
            <person name="Leendertz F.H."/>
        </authorList>
    </citation>
    <scope>NUCLEOTIDE SEQUENCE [LARGE SCALE GENOMIC DNA]</scope>
    <source>
        <strain evidence="4 5">USBA 140</strain>
    </source>
</reference>
<comment type="function">
    <text evidence="2">Antitoxin component of a type II toxin-antitoxin (TA) system.</text>
</comment>
<dbReference type="NCBIfam" id="TIGR01552">
    <property type="entry name" value="phd_fam"/>
    <property type="match status" value="1"/>
</dbReference>
<gene>
    <name evidence="4" type="ORF">SAMN05421508_101339</name>
</gene>
<organism evidence="4 5">
    <name type="scientific">Caenispirillum bisanense</name>
    <dbReference type="NCBI Taxonomy" id="414052"/>
    <lineage>
        <taxon>Bacteria</taxon>
        <taxon>Pseudomonadati</taxon>
        <taxon>Pseudomonadota</taxon>
        <taxon>Alphaproteobacteria</taxon>
        <taxon>Rhodospirillales</taxon>
        <taxon>Novispirillaceae</taxon>
        <taxon>Caenispirillum</taxon>
    </lineage>
</organism>
<dbReference type="Pfam" id="PF02604">
    <property type="entry name" value="PhdYeFM_antitox"/>
    <property type="match status" value="1"/>
</dbReference>
<accession>A0A286G2N2</accession>